<dbReference type="Proteomes" id="UP001341840">
    <property type="component" value="Unassembled WGS sequence"/>
</dbReference>
<dbReference type="PANTHER" id="PTHR48154:SF1">
    <property type="entry name" value="PROTEIN, PUTATIVE-RELATED"/>
    <property type="match status" value="1"/>
</dbReference>
<comment type="caution">
    <text evidence="2">The sequence shown here is derived from an EMBL/GenBank/DDBJ whole genome shotgun (WGS) entry which is preliminary data.</text>
</comment>
<evidence type="ECO:0000259" key="1">
    <source>
        <dbReference type="Pfam" id="PF24924"/>
    </source>
</evidence>
<dbReference type="EMBL" id="JASCZI010152028">
    <property type="protein sequence ID" value="MED6175207.1"/>
    <property type="molecule type" value="Genomic_DNA"/>
</dbReference>
<protein>
    <recommendedName>
        <fullName evidence="1">DUF7745 domain-containing protein</fullName>
    </recommendedName>
</protein>
<dbReference type="Pfam" id="PF24924">
    <property type="entry name" value="DUF7745"/>
    <property type="match status" value="1"/>
</dbReference>
<proteinExistence type="predicted"/>
<dbReference type="InterPro" id="IPR056647">
    <property type="entry name" value="DUF7745"/>
</dbReference>
<gene>
    <name evidence="2" type="ORF">PIB30_076228</name>
</gene>
<keyword evidence="3" id="KW-1185">Reference proteome</keyword>
<feature type="domain" description="DUF7745" evidence="1">
    <location>
        <begin position="32"/>
        <end position="95"/>
    </location>
</feature>
<evidence type="ECO:0000313" key="2">
    <source>
        <dbReference type="EMBL" id="MED6175207.1"/>
    </source>
</evidence>
<organism evidence="2 3">
    <name type="scientific">Stylosanthes scabra</name>
    <dbReference type="NCBI Taxonomy" id="79078"/>
    <lineage>
        <taxon>Eukaryota</taxon>
        <taxon>Viridiplantae</taxon>
        <taxon>Streptophyta</taxon>
        <taxon>Embryophyta</taxon>
        <taxon>Tracheophyta</taxon>
        <taxon>Spermatophyta</taxon>
        <taxon>Magnoliopsida</taxon>
        <taxon>eudicotyledons</taxon>
        <taxon>Gunneridae</taxon>
        <taxon>Pentapetalae</taxon>
        <taxon>rosids</taxon>
        <taxon>fabids</taxon>
        <taxon>Fabales</taxon>
        <taxon>Fabaceae</taxon>
        <taxon>Papilionoideae</taxon>
        <taxon>50 kb inversion clade</taxon>
        <taxon>dalbergioids sensu lato</taxon>
        <taxon>Dalbergieae</taxon>
        <taxon>Pterocarpus clade</taxon>
        <taxon>Stylosanthes</taxon>
    </lineage>
</organism>
<accession>A0ABU6VNN2</accession>
<dbReference type="PANTHER" id="PTHR48154">
    <property type="entry name" value="PROTEIN, PUTATIVE-RELATED"/>
    <property type="match status" value="1"/>
</dbReference>
<sequence>MDVAKENTNNANIRKKSVRIAVTTSDLGKLLEITQLMTWEAQSAFRRANGQMLDLLLISVETPILSAISQFWNSSTRAFEKLELDIVPTIEEYSQPNSNGNKKRGSCSIDTLFSTTLDLHLPLRLKVSQDVDS</sequence>
<reference evidence="2 3" key="1">
    <citation type="journal article" date="2023" name="Plants (Basel)">
        <title>Bridging the Gap: Combining Genomics and Transcriptomics Approaches to Understand Stylosanthes scabra, an Orphan Legume from the Brazilian Caatinga.</title>
        <authorList>
            <person name="Ferreira-Neto J.R.C."/>
            <person name="da Silva M.D."/>
            <person name="Binneck E."/>
            <person name="de Melo N.F."/>
            <person name="da Silva R.H."/>
            <person name="de Melo A.L.T.M."/>
            <person name="Pandolfi V."/>
            <person name="Bustamante F.O."/>
            <person name="Brasileiro-Vidal A.C."/>
            <person name="Benko-Iseppon A.M."/>
        </authorList>
    </citation>
    <scope>NUCLEOTIDE SEQUENCE [LARGE SCALE GENOMIC DNA]</scope>
    <source>
        <tissue evidence="2">Leaves</tissue>
    </source>
</reference>
<evidence type="ECO:0000313" key="3">
    <source>
        <dbReference type="Proteomes" id="UP001341840"/>
    </source>
</evidence>
<name>A0ABU6VNN2_9FABA</name>